<dbReference type="STRING" id="56193.YP76_06835"/>
<proteinExistence type="predicted"/>
<comment type="caution">
    <text evidence="1">The sequence shown here is derived from an EMBL/GenBank/DDBJ whole genome shotgun (WGS) entry which is preliminary data.</text>
</comment>
<dbReference type="PATRIC" id="fig|56193.3.peg.1409"/>
<sequence>MADQAPLIFTPRLGGLFPASPAAEKAMAEVKGNVRVKITRMQGNHRRIALYWIVLGICAPMLSELCEGDAIDDTMLHRILKDRRGLYGQTVLPSGEIVKNYDSISFAKMSEPERNDFIQWAFETLSKWLGVEVTALTSEAQAHAA</sequence>
<evidence type="ECO:0000313" key="1">
    <source>
        <dbReference type="EMBL" id="KKW92646.1"/>
    </source>
</evidence>
<reference evidence="1 2" key="1">
    <citation type="submission" date="2015-04" db="EMBL/GenBank/DDBJ databases">
        <title>Genome sequence of aromatic hydrocarbons-degrading Sphingobium chungbukense DJ77.</title>
        <authorList>
            <person name="Kim Y.-C."/>
            <person name="Chae J.-C."/>
        </authorList>
    </citation>
    <scope>NUCLEOTIDE SEQUENCE [LARGE SCALE GENOMIC DNA]</scope>
    <source>
        <strain evidence="1 2">DJ77</strain>
    </source>
</reference>
<dbReference type="AlphaFoldDB" id="A0A0M3AUN8"/>
<accession>A0A0M3AUN8</accession>
<gene>
    <name evidence="1" type="ORF">YP76_06835</name>
</gene>
<keyword evidence="2" id="KW-1185">Reference proteome</keyword>
<dbReference type="Proteomes" id="UP000033874">
    <property type="component" value="Unassembled WGS sequence"/>
</dbReference>
<evidence type="ECO:0000313" key="2">
    <source>
        <dbReference type="Proteomes" id="UP000033874"/>
    </source>
</evidence>
<dbReference type="RefSeq" id="WP_046762862.1">
    <property type="nucleotide sequence ID" value="NZ_LBIC01000003.1"/>
</dbReference>
<protein>
    <submittedName>
        <fullName evidence="1">Uncharacterized protein</fullName>
    </submittedName>
</protein>
<organism evidence="1 2">
    <name type="scientific">Sphingobium chungbukense</name>
    <dbReference type="NCBI Taxonomy" id="56193"/>
    <lineage>
        <taxon>Bacteria</taxon>
        <taxon>Pseudomonadati</taxon>
        <taxon>Pseudomonadota</taxon>
        <taxon>Alphaproteobacteria</taxon>
        <taxon>Sphingomonadales</taxon>
        <taxon>Sphingomonadaceae</taxon>
        <taxon>Sphingobium</taxon>
    </lineage>
</organism>
<dbReference type="EMBL" id="LBIC01000003">
    <property type="protein sequence ID" value="KKW92646.1"/>
    <property type="molecule type" value="Genomic_DNA"/>
</dbReference>
<name>A0A0M3AUN8_9SPHN</name>